<name>A0A2M9R4L7_9FLAO</name>
<evidence type="ECO:0000313" key="5">
    <source>
        <dbReference type="EMBL" id="PJR03797.1"/>
    </source>
</evidence>
<comment type="subcellular location">
    <subcellularLocation>
        <location evidence="1">Cell outer membrane</location>
    </subcellularLocation>
</comment>
<accession>A0A2M9R4L7</accession>
<evidence type="ECO:0000313" key="6">
    <source>
        <dbReference type="Proteomes" id="UP000231960"/>
    </source>
</evidence>
<dbReference type="Proteomes" id="UP000231960">
    <property type="component" value="Unassembled WGS sequence"/>
</dbReference>
<organism evidence="5 6">
    <name type="scientific">Avrilella dinanensis</name>
    <dbReference type="NCBI Taxonomy" id="2008672"/>
    <lineage>
        <taxon>Bacteria</taxon>
        <taxon>Pseudomonadati</taxon>
        <taxon>Bacteroidota</taxon>
        <taxon>Flavobacteriia</taxon>
        <taxon>Flavobacteriales</taxon>
        <taxon>Flavobacteriaceae</taxon>
        <taxon>Avrilella</taxon>
    </lineage>
</organism>
<dbReference type="SUPFAM" id="SSF56935">
    <property type="entry name" value="Porins"/>
    <property type="match status" value="1"/>
</dbReference>
<dbReference type="GO" id="GO:0009279">
    <property type="term" value="C:cell outer membrane"/>
    <property type="evidence" value="ECO:0007669"/>
    <property type="project" value="UniProtKB-SubCell"/>
</dbReference>
<comment type="caution">
    <text evidence="5">The sequence shown here is derived from an EMBL/GenBank/DDBJ whole genome shotgun (WGS) entry which is preliminary data.</text>
</comment>
<reference evidence="5 6" key="1">
    <citation type="submission" date="2017-06" db="EMBL/GenBank/DDBJ databases">
        <title>Description of Avrilella dinanensis gen. nov. sp. nov.</title>
        <authorList>
            <person name="Leyer C."/>
            <person name="Sassi M."/>
            <person name="Minet J."/>
            <person name="Kayal S."/>
            <person name="Cattoir V."/>
        </authorList>
    </citation>
    <scope>NUCLEOTIDE SEQUENCE [LARGE SCALE GENOMIC DNA]</scope>
    <source>
        <strain evidence="5 6">UR159</strain>
    </source>
</reference>
<keyword evidence="2" id="KW-0472">Membrane</keyword>
<gene>
    <name evidence="5" type="ORF">CDL10_04110</name>
</gene>
<keyword evidence="3" id="KW-0998">Cell outer membrane</keyword>
<feature type="signal peptide" evidence="4">
    <location>
        <begin position="1"/>
        <end position="20"/>
    </location>
</feature>
<evidence type="ECO:0000256" key="2">
    <source>
        <dbReference type="ARBA" id="ARBA00023136"/>
    </source>
</evidence>
<evidence type="ECO:0000256" key="1">
    <source>
        <dbReference type="ARBA" id="ARBA00004442"/>
    </source>
</evidence>
<dbReference type="EMBL" id="NIPO01000001">
    <property type="protein sequence ID" value="PJR03797.1"/>
    <property type="molecule type" value="Genomic_DNA"/>
</dbReference>
<dbReference type="Gene3D" id="2.40.170.20">
    <property type="entry name" value="TonB-dependent receptor, beta-barrel domain"/>
    <property type="match status" value="1"/>
</dbReference>
<feature type="chain" id="PRO_5014974386" evidence="4">
    <location>
        <begin position="21"/>
        <end position="575"/>
    </location>
</feature>
<dbReference type="RefSeq" id="WP_100677365.1">
    <property type="nucleotide sequence ID" value="NZ_NIPO01000001.1"/>
</dbReference>
<proteinExistence type="predicted"/>
<sequence>MNKRTYISYFLLLAGFTLSAQEKDNIGTETVTVTSAYRAQVNDAFKIQERPELNDEDNQQKIDIDYQINSVPVASTFLPEKGQAAKVDEDSLKTIYSNHVWFRAGNYSTFEGELSITEQVSPNLYLGGNISHLSSYGDIDGVAYDNEMSRSNLNFYLGNQGAKNAWKLGFGTYRNMQNWYGIPEEVNGFYPHDQAQSLDLKQIHTGVYADGKFESYHGILESAQVKYQYFTDDFDSKEHHLKFRPDLRFNVIDVNAKLGLFADYLSTEFNDFDAKTDYQYTVLGAEPGIRLHDDTYSLELGLGFGSINSTVNDESDSRFVIYPNVALHVDVVKDIVMFYGGVDGGIHQNTYANLAKENPFVAPVLDIKPTFTQYNAYAGMKGKLYHNVAYNIRASYKTEDDKQLFVNNPLASSVTNNLSYEYGNSFGMAYDIVSTFTAYGELNLEFSDNVSINLSGEYNSYQTKNLRYAYNMPETKLGADVRMDFTPKWFAGIQGYWIGKRYDRFVNSFTFPVEETDVELDSFVDLNAYLGYRPTEKWTVFARANNIFNNDYNYWQNYPVQGFQVSAGAMYKFNF</sequence>
<keyword evidence="6" id="KW-1185">Reference proteome</keyword>
<dbReference type="InterPro" id="IPR036942">
    <property type="entry name" value="Beta-barrel_TonB_sf"/>
</dbReference>
<protein>
    <submittedName>
        <fullName evidence="5">Uncharacterized protein</fullName>
    </submittedName>
</protein>
<evidence type="ECO:0000256" key="3">
    <source>
        <dbReference type="ARBA" id="ARBA00023237"/>
    </source>
</evidence>
<dbReference type="OrthoDB" id="1264254at2"/>
<dbReference type="AlphaFoldDB" id="A0A2M9R4L7"/>
<evidence type="ECO:0000256" key="4">
    <source>
        <dbReference type="SAM" id="SignalP"/>
    </source>
</evidence>
<keyword evidence="4" id="KW-0732">Signal</keyword>